<dbReference type="InterPro" id="IPR045258">
    <property type="entry name" value="ACAP1/2/3-like"/>
</dbReference>
<dbReference type="SUPFAM" id="SSF57863">
    <property type="entry name" value="ArfGap/RecO-like zinc finger"/>
    <property type="match status" value="1"/>
</dbReference>
<evidence type="ECO:0000256" key="22">
    <source>
        <dbReference type="PROSITE-ProRule" id="PRU00023"/>
    </source>
</evidence>
<proteinExistence type="inferred from homology"/>
<keyword evidence="3" id="KW-1017">Isopeptide bond</keyword>
<dbReference type="GO" id="GO:0010008">
    <property type="term" value="C:endosome membrane"/>
    <property type="evidence" value="ECO:0007669"/>
    <property type="project" value="UniProtKB-SubCell"/>
</dbReference>
<keyword evidence="6" id="KW-0808">Transferase</keyword>
<dbReference type="FunFam" id="1.10.220.150:FF:000007">
    <property type="entry name" value="Arf-GAP with coiled-coil, ANK repeat and PH domain-containing protein 2"/>
    <property type="match status" value="1"/>
</dbReference>
<evidence type="ECO:0000256" key="4">
    <source>
        <dbReference type="ARBA" id="ARBA00022527"/>
    </source>
</evidence>
<keyword evidence="11" id="KW-0418">Kinase</keyword>
<comment type="catalytic activity">
    <reaction evidence="19">
        <text>L-threonyl-[protein] + ATP = O-phospho-L-threonyl-[protein] + ADP + H(+)</text>
        <dbReference type="Rhea" id="RHEA:46608"/>
        <dbReference type="Rhea" id="RHEA-COMP:11060"/>
        <dbReference type="Rhea" id="RHEA-COMP:11605"/>
        <dbReference type="ChEBI" id="CHEBI:15378"/>
        <dbReference type="ChEBI" id="CHEBI:30013"/>
        <dbReference type="ChEBI" id="CHEBI:30616"/>
        <dbReference type="ChEBI" id="CHEBI:61977"/>
        <dbReference type="ChEBI" id="CHEBI:456216"/>
        <dbReference type="EC" id="2.7.11.1"/>
    </reaction>
</comment>
<dbReference type="GO" id="GO:0008270">
    <property type="term" value="F:zinc ion binding"/>
    <property type="evidence" value="ECO:0007669"/>
    <property type="project" value="UniProtKB-KW"/>
</dbReference>
<feature type="binding site" evidence="24">
    <location>
        <position position="1089"/>
    </location>
    <ligand>
        <name>ATP</name>
        <dbReference type="ChEBI" id="CHEBI:30616"/>
    </ligand>
</feature>
<dbReference type="CDD" id="cd14211">
    <property type="entry name" value="STKc_HIPK"/>
    <property type="match status" value="1"/>
</dbReference>
<dbReference type="PROSITE" id="PS50011">
    <property type="entry name" value="PROTEIN_KINASE_DOM"/>
    <property type="match status" value="1"/>
</dbReference>
<dbReference type="PRINTS" id="PR00405">
    <property type="entry name" value="REVINTRACTNG"/>
</dbReference>
<dbReference type="FunFam" id="1.20.1270.60:FF:000025">
    <property type="entry name" value="arf-GAP with coiled-coil, ANK repeat and PH domain-containing protein 2"/>
    <property type="match status" value="1"/>
</dbReference>
<dbReference type="PROSITE" id="PS00108">
    <property type="entry name" value="PROTEIN_KINASE_ST"/>
    <property type="match status" value="1"/>
</dbReference>
<keyword evidence="25" id="KW-0967">Endosome</keyword>
<feature type="repeat" description="ANK" evidence="22">
    <location>
        <begin position="735"/>
        <end position="767"/>
    </location>
</feature>
<dbReference type="InterPro" id="IPR038508">
    <property type="entry name" value="ArfGAP_dom_sf"/>
</dbReference>
<evidence type="ECO:0000259" key="28">
    <source>
        <dbReference type="PROSITE" id="PS50011"/>
    </source>
</evidence>
<evidence type="ECO:0000256" key="15">
    <source>
        <dbReference type="ARBA" id="ARBA00023015"/>
    </source>
</evidence>
<reference evidence="30 31" key="1">
    <citation type="submission" date="2021-04" db="EMBL/GenBank/DDBJ databases">
        <authorList>
            <person name="De Guttry C."/>
            <person name="Zahm M."/>
            <person name="Klopp C."/>
            <person name="Cabau C."/>
            <person name="Louis A."/>
            <person name="Berthelot C."/>
            <person name="Parey E."/>
            <person name="Roest Crollius H."/>
            <person name="Montfort J."/>
            <person name="Robinson-Rechavi M."/>
            <person name="Bucao C."/>
            <person name="Bouchez O."/>
            <person name="Gislard M."/>
            <person name="Lluch J."/>
            <person name="Milhes M."/>
            <person name="Lampietro C."/>
            <person name="Lopez Roques C."/>
            <person name="Donnadieu C."/>
            <person name="Braasch I."/>
            <person name="Desvignes T."/>
            <person name="Postlethwait J."/>
            <person name="Bobe J."/>
            <person name="Wedekind C."/>
            <person name="Guiguen Y."/>
        </authorList>
    </citation>
    <scope>NUCLEOTIDE SEQUENCE [LARGE SCALE GENOMIC DNA]</scope>
    <source>
        <strain evidence="30">Cs_M1</strain>
        <tissue evidence="30">Blood</tissue>
    </source>
</reference>
<dbReference type="CDD" id="cd13250">
    <property type="entry name" value="PH_ACAP"/>
    <property type="match status" value="1"/>
</dbReference>
<evidence type="ECO:0000256" key="11">
    <source>
        <dbReference type="ARBA" id="ARBA00022777"/>
    </source>
</evidence>
<feature type="domain" description="Arf-GAP" evidence="29">
    <location>
        <begin position="401"/>
        <end position="523"/>
    </location>
</feature>
<dbReference type="PANTHER" id="PTHR23180">
    <property type="entry name" value="CENTAURIN/ARF"/>
    <property type="match status" value="1"/>
</dbReference>
<evidence type="ECO:0000256" key="1">
    <source>
        <dbReference type="ARBA" id="ARBA00004123"/>
    </source>
</evidence>
<dbReference type="FunFam" id="2.30.29.30:FF:000026">
    <property type="entry name" value="Arf-GAP with coiled-coil, ANK repeat and PH domain-containing protein 2"/>
    <property type="match status" value="1"/>
</dbReference>
<evidence type="ECO:0000256" key="25">
    <source>
        <dbReference type="RuleBase" id="RU369028"/>
    </source>
</evidence>
<dbReference type="InterPro" id="IPR011009">
    <property type="entry name" value="Kinase-like_dom_sf"/>
</dbReference>
<evidence type="ECO:0000259" key="27">
    <source>
        <dbReference type="PROSITE" id="PS50003"/>
    </source>
</evidence>
<dbReference type="PANTHER" id="PTHR23180:SF407">
    <property type="entry name" value="ARF-GAP WITH COILED-COIL, ANK REPEAT AND PH DOMAIN-CONTAINING PROTEIN 3"/>
    <property type="match status" value="1"/>
</dbReference>
<keyword evidence="7 25" id="KW-0479">Metal-binding</keyword>
<comment type="caution">
    <text evidence="30">The sequence shown here is derived from an EMBL/GenBank/DDBJ whole genome shotgun (WGS) entry which is preliminary data.</text>
</comment>
<evidence type="ECO:0000256" key="3">
    <source>
        <dbReference type="ARBA" id="ARBA00022499"/>
    </source>
</evidence>
<evidence type="ECO:0000256" key="12">
    <source>
        <dbReference type="ARBA" id="ARBA00022833"/>
    </source>
</evidence>
<keyword evidence="4" id="KW-0723">Serine/threonine-protein kinase</keyword>
<feature type="region of interest" description="Disordered" evidence="26">
    <location>
        <begin position="535"/>
        <end position="570"/>
    </location>
</feature>
<dbReference type="SMART" id="SM00220">
    <property type="entry name" value="S_TKc"/>
    <property type="match status" value="1"/>
</dbReference>
<dbReference type="InterPro" id="IPR027267">
    <property type="entry name" value="AH/BAR_dom_sf"/>
</dbReference>
<keyword evidence="9 24" id="KW-0547">Nucleotide-binding</keyword>
<feature type="compositionally biased region" description="Low complexity" evidence="26">
    <location>
        <begin position="888"/>
        <end position="908"/>
    </location>
</feature>
<feature type="region of interest" description="Disordered" evidence="26">
    <location>
        <begin position="632"/>
        <end position="666"/>
    </location>
</feature>
<gene>
    <name evidence="30" type="ORF">J4Q44_G00257940</name>
</gene>
<comment type="domain">
    <text evidence="25">PH domain binds phospholipids including phosphatidic acid, phosphatidylinositol 3-phosphate, phosphatidylinositol 3,5-bisphosphate (PIP2) and phosphatidylinositol 3,4,5-trisphosphate (PIP3). May mediate protein binding to PIP2 or PIP3 containing membranes.</text>
</comment>
<dbReference type="SMART" id="SM00248">
    <property type="entry name" value="ANK"/>
    <property type="match status" value="3"/>
</dbReference>
<dbReference type="SMART" id="SM00105">
    <property type="entry name" value="ArfGap"/>
    <property type="match status" value="1"/>
</dbReference>
<dbReference type="GO" id="GO:0005524">
    <property type="term" value="F:ATP binding"/>
    <property type="evidence" value="ECO:0007669"/>
    <property type="project" value="UniProtKB-UniRule"/>
</dbReference>
<dbReference type="FunFam" id="3.30.200.20:FF:000022">
    <property type="entry name" value="Homeodomain-interacting protein kinase 2 isoform 1"/>
    <property type="match status" value="1"/>
</dbReference>
<keyword evidence="15" id="KW-0805">Transcription regulation</keyword>
<evidence type="ECO:0000256" key="19">
    <source>
        <dbReference type="ARBA" id="ARBA00047899"/>
    </source>
</evidence>
<organism evidence="30 31">
    <name type="scientific">Coregonus suidteri</name>
    <dbReference type="NCBI Taxonomy" id="861788"/>
    <lineage>
        <taxon>Eukaryota</taxon>
        <taxon>Metazoa</taxon>
        <taxon>Chordata</taxon>
        <taxon>Craniata</taxon>
        <taxon>Vertebrata</taxon>
        <taxon>Euteleostomi</taxon>
        <taxon>Actinopterygii</taxon>
        <taxon>Neopterygii</taxon>
        <taxon>Teleostei</taxon>
        <taxon>Protacanthopterygii</taxon>
        <taxon>Salmoniformes</taxon>
        <taxon>Salmonidae</taxon>
        <taxon>Coregoninae</taxon>
        <taxon>Coregonus</taxon>
    </lineage>
</organism>
<dbReference type="GO" id="GO:0005654">
    <property type="term" value="C:nucleoplasm"/>
    <property type="evidence" value="ECO:0007669"/>
    <property type="project" value="UniProtKB-ARBA"/>
</dbReference>
<feature type="compositionally biased region" description="Polar residues" evidence="26">
    <location>
        <begin position="1874"/>
        <end position="1885"/>
    </location>
</feature>
<comment type="catalytic activity">
    <reaction evidence="20">
        <text>L-seryl-[protein] + ATP = O-phospho-L-seryl-[protein] + ADP + H(+)</text>
        <dbReference type="Rhea" id="RHEA:17989"/>
        <dbReference type="Rhea" id="RHEA-COMP:9863"/>
        <dbReference type="Rhea" id="RHEA-COMP:11604"/>
        <dbReference type="ChEBI" id="CHEBI:15378"/>
        <dbReference type="ChEBI" id="CHEBI:29999"/>
        <dbReference type="ChEBI" id="CHEBI:30616"/>
        <dbReference type="ChEBI" id="CHEBI:83421"/>
        <dbReference type="ChEBI" id="CHEBI:456216"/>
        <dbReference type="EC" id="2.7.11.1"/>
    </reaction>
</comment>
<evidence type="ECO:0000256" key="21">
    <source>
        <dbReference type="ARBA" id="ARBA00061380"/>
    </source>
</evidence>
<feature type="compositionally biased region" description="Polar residues" evidence="26">
    <location>
        <begin position="909"/>
        <end position="919"/>
    </location>
</feature>
<dbReference type="CDD" id="cd08850">
    <property type="entry name" value="ArfGap_ACAP3"/>
    <property type="match status" value="1"/>
</dbReference>
<keyword evidence="5" id="KW-0597">Phosphoprotein</keyword>
<dbReference type="Pfam" id="PF00023">
    <property type="entry name" value="Ank"/>
    <property type="match status" value="1"/>
</dbReference>
<dbReference type="Gene3D" id="1.25.40.20">
    <property type="entry name" value="Ankyrin repeat-containing domain"/>
    <property type="match status" value="1"/>
</dbReference>
<keyword evidence="13 24" id="KW-0067">ATP-binding</keyword>
<evidence type="ECO:0000256" key="14">
    <source>
        <dbReference type="ARBA" id="ARBA00022843"/>
    </source>
</evidence>
<dbReference type="InterPro" id="IPR011993">
    <property type="entry name" value="PH-like_dom_sf"/>
</dbReference>
<dbReference type="InterPro" id="IPR004148">
    <property type="entry name" value="BAR_dom"/>
</dbReference>
<dbReference type="InterPro" id="IPR000719">
    <property type="entry name" value="Prot_kinase_dom"/>
</dbReference>
<comment type="activity regulation">
    <text evidence="25">GAP activity stimulated by phosphatidylinositol 4,5-bisphosphate (PIP2) and phosphatidic acid.</text>
</comment>
<evidence type="ECO:0000256" key="17">
    <source>
        <dbReference type="ARBA" id="ARBA00023163"/>
    </source>
</evidence>
<dbReference type="SMART" id="SM00233">
    <property type="entry name" value="PH"/>
    <property type="match status" value="1"/>
</dbReference>
<evidence type="ECO:0000256" key="2">
    <source>
        <dbReference type="ARBA" id="ARBA00022468"/>
    </source>
</evidence>
<keyword evidence="18" id="KW-0539">Nucleus</keyword>
<evidence type="ECO:0000256" key="24">
    <source>
        <dbReference type="PROSITE-ProRule" id="PRU10141"/>
    </source>
</evidence>
<evidence type="ECO:0000256" key="16">
    <source>
        <dbReference type="ARBA" id="ARBA00023043"/>
    </source>
</evidence>
<dbReference type="SUPFAM" id="SSF48403">
    <property type="entry name" value="Ankyrin repeat"/>
    <property type="match status" value="1"/>
</dbReference>
<evidence type="ECO:0000256" key="26">
    <source>
        <dbReference type="SAM" id="MobiDB-lite"/>
    </source>
</evidence>
<feature type="compositionally biased region" description="Low complexity" evidence="26">
    <location>
        <begin position="1783"/>
        <end position="1807"/>
    </location>
</feature>
<dbReference type="GO" id="GO:0005096">
    <property type="term" value="F:GTPase activator activity"/>
    <property type="evidence" value="ECO:0007669"/>
    <property type="project" value="UniProtKB-KW"/>
</dbReference>
<dbReference type="EMBL" id="JAGTTL010000024">
    <property type="protein sequence ID" value="KAK6303340.1"/>
    <property type="molecule type" value="Genomic_DNA"/>
</dbReference>
<dbReference type="Pfam" id="PF00169">
    <property type="entry name" value="PH"/>
    <property type="match status" value="1"/>
</dbReference>
<feature type="compositionally biased region" description="Low complexity" evidence="26">
    <location>
        <begin position="1029"/>
        <end position="1040"/>
    </location>
</feature>
<feature type="repeat" description="ANK" evidence="22">
    <location>
        <begin position="702"/>
        <end position="734"/>
    </location>
</feature>
<evidence type="ECO:0000256" key="10">
    <source>
        <dbReference type="ARBA" id="ARBA00022771"/>
    </source>
</evidence>
<comment type="domain">
    <text evidence="25">The BAR domain mediates homodimerization, it can neither bind membrane nor impart curvature, but instead requires the neighboring PH domain to achieve these functions.</text>
</comment>
<name>A0AAN8LCD0_9TELE</name>
<dbReference type="InterPro" id="IPR001849">
    <property type="entry name" value="PH_domain"/>
</dbReference>
<feature type="domain" description="Protein kinase" evidence="28">
    <location>
        <begin position="1060"/>
        <end position="1387"/>
    </location>
</feature>
<dbReference type="InterPro" id="IPR037278">
    <property type="entry name" value="ARFGAP/RecO"/>
</dbReference>
<dbReference type="Gene3D" id="1.10.220.150">
    <property type="entry name" value="Arf GTPase activating protein"/>
    <property type="match status" value="1"/>
</dbReference>
<dbReference type="GO" id="GO:0004674">
    <property type="term" value="F:protein serine/threonine kinase activity"/>
    <property type="evidence" value="ECO:0007669"/>
    <property type="project" value="UniProtKB-KW"/>
</dbReference>
<dbReference type="SUPFAM" id="SSF103657">
    <property type="entry name" value="BAR/IMD domain-like"/>
    <property type="match status" value="1"/>
</dbReference>
<evidence type="ECO:0000256" key="9">
    <source>
        <dbReference type="ARBA" id="ARBA00022741"/>
    </source>
</evidence>
<feature type="region of interest" description="Disordered" evidence="26">
    <location>
        <begin position="1622"/>
        <end position="1707"/>
    </location>
</feature>
<dbReference type="PROSITE" id="PS00107">
    <property type="entry name" value="PROTEIN_KINASE_ATP"/>
    <property type="match status" value="1"/>
</dbReference>
<dbReference type="FunFam" id="1.25.40.20:FF:000020">
    <property type="entry name" value="Arf-GAP with coiled-coil, ANK repeat and PH domain-containing protein 2"/>
    <property type="match status" value="1"/>
</dbReference>
<evidence type="ECO:0000256" key="7">
    <source>
        <dbReference type="ARBA" id="ARBA00022723"/>
    </source>
</evidence>
<keyword evidence="10 23" id="KW-0863">Zinc-finger</keyword>
<dbReference type="InterPro" id="IPR017441">
    <property type="entry name" value="Protein_kinase_ATP_BS"/>
</dbReference>
<dbReference type="Gene3D" id="2.30.29.30">
    <property type="entry name" value="Pleckstrin-homology domain (PH domain)/Phosphotyrosine-binding domain (PTB)"/>
    <property type="match status" value="1"/>
</dbReference>
<feature type="domain" description="PH" evidence="27">
    <location>
        <begin position="269"/>
        <end position="361"/>
    </location>
</feature>
<feature type="compositionally biased region" description="Low complexity" evidence="26">
    <location>
        <begin position="1862"/>
        <end position="1873"/>
    </location>
</feature>
<dbReference type="InterPro" id="IPR036770">
    <property type="entry name" value="Ankyrin_rpt-contain_sf"/>
</dbReference>
<keyword evidence="31" id="KW-1185">Reference proteome</keyword>
<dbReference type="Pfam" id="PF01412">
    <property type="entry name" value="ArfGap"/>
    <property type="match status" value="1"/>
</dbReference>
<evidence type="ECO:0000256" key="23">
    <source>
        <dbReference type="PROSITE-ProRule" id="PRU00288"/>
    </source>
</evidence>
<feature type="compositionally biased region" description="Basic residues" evidence="26">
    <location>
        <begin position="535"/>
        <end position="545"/>
    </location>
</feature>
<protein>
    <recommendedName>
        <fullName evidence="25">Arf-GAP with coiled-coil, ANK repeat and PH domain-containing protein</fullName>
        <shortName evidence="25">Cnt-b</shortName>
    </recommendedName>
    <alternativeName>
        <fullName evidence="25">Centaurin-beta</fullName>
    </alternativeName>
</protein>
<feature type="compositionally biased region" description="Polar residues" evidence="26">
    <location>
        <begin position="1830"/>
        <end position="1861"/>
    </location>
</feature>
<dbReference type="InterPro" id="IPR002110">
    <property type="entry name" value="Ankyrin_rpt"/>
</dbReference>
<feature type="compositionally biased region" description="Low complexity" evidence="26">
    <location>
        <begin position="945"/>
        <end position="963"/>
    </location>
</feature>
<comment type="similarity">
    <text evidence="21">Belongs to the protein kinase superfamily. CMGC Ser/Thr protein kinase family. HIPK subfamily.</text>
</comment>
<evidence type="ECO:0000256" key="13">
    <source>
        <dbReference type="ARBA" id="ARBA00022840"/>
    </source>
</evidence>
<dbReference type="Pfam" id="PF16746">
    <property type="entry name" value="BAR_3"/>
    <property type="match status" value="1"/>
</dbReference>
<sequence>MTVDFEECVKDSPRFRANINEVETEVVEIEVKLDKLVKLCSGMIEAGKAYVSANKLFVNGIRDLSQQCKKDEMISECLEKCGESLQEIVNYHMILFDQAQRSVKQQLHTFVKEDVRKFKETKKHFDRVREDMEIAQVKNAQAPRNKPHEVEEATGTLSITRKCFRHLALDYVLQINVLQAKKKFEILDAMLSFMHAQYSLFQQGYNLLDDIDPYMKKLAAELDQLVIDSAMEKRDMEHKHAIIQQRTLMQDFSYDDSKVELFNVDAPNGVVMEGYLFKRASNAFKTWNRRWFSIQNSQLVYQKKLKAMVVEDLRLCSVKPCEDIERRFCFEVVSPTKSCMLQAESEKLRLAWIQAVQASIASAYRESPDYHYVERLDRTASPSVSSIDSASEPRERSMKGESILHRIQCLPGNEYCCDCGQADPRWASINLGILLCIECSGIHRSLGVHCSKVRSLTLDSWEPELLKLMCELGNSVINHIYEGACVEQGLKKPGPSSSRQEKEVWIKSKYVEKKFLKKLGATEVLVNGRRKSERRWSVKKCRRHNSATTVPKTRRKYRQEPGSASPATLSSAASALERKFRRESLFCPDELDNLFSYFDTGSGPRSLSSDSGLGGSTDGSTDILVFGSVVDSVTEEEREVSEGSSGEAEMEPERETQSDPEDGRELHPGALLYKASQARNLPIMAEALAHGADVNAVNDEDDGKSPLIQAVIGGSLIACEFLLQNAADVNQRDARGRGPLHHATYLGHTGQVCLFLKRGATQNDGDEDGQDPLSIAVQAANADIVTLLRLARMNEEMRESEGPFGQPGDTTYLDIFREFSHMASHNPEKLKRRSVHFRHSFRTKPNTDMASELQVFSSPSISSSAYTRSKKLKVENSVWDVNSQVGDNNNNSYYQQQVSSQGNGNTSSPSASSFNPAYNFSNSNRGYPSTGAGSRELTVVRAADSTGSVRGPPSSSSSSSSTSCLVKDAAYSSQPGDLYQKQYGNSVKRKSEEVDSSDSVQILEELSAPVLSNRTAAGGGTTTAQSIAHSTSTTKSSNSHSEGDYQLVQHEILCSVTNSYEVLEFLGRGTFGQVAKCWKRGTNEIVAIKILKNHPSYVRQGQIEVSILSRLSTENADEFNFVRSYECFQHKNHTCLVFEMLEQNLYDFLKHSKFSPLLLKSIRPVLQQVATALMKLKSLGLIHADLKPENIMLVDPLRQPYRVKVIDFGSASHVSKAVCSTYLQSRYYRAPEIILGLPFCEAIDMWSLGCVIAELFLGWPLYPGASEYGQIRYISQTQGLPAEYLLSAGTKTSRFFNRGPDSSYPLWRLKTPSEHEAELGIKSKEARKYIFNCLDDMMQVNMTSLVGTDVLAEKADRREFIDLLKKMLTLDADKRITPMKTLNHPFVTMTHLLHFPHSSHVKSCFQNMDICKRRVSAFESGKNLFSSNNTPSAATNLTVTFSSQLNQHNQMASTGGQSLSVSSNVPLLNYQPGLYQQATINIPGLPQQSVPLQTRPTQLCGQAEPFQQTLIVCPPTIQGLQTSSKHSGFPVRMDNSVPMVPQNQSTQPLHLQPGMLTQASCNPLMVATLHAPVAGMAPLYSLPLGCGAGRPSLLDQSPTMLQGWPAGTQQILIPSTWQQMPGMALHNPSQNQTLVPDSPMGAPLSGGDRSGQQASHRRGRHGSHYDGITQQDLALGRQAPTAPSQARSQQGKRSKARHTDSRARPVLSLEPAASVVYNTPLPAFSSDPIVISDTPSPAASIITIHSDTEDEDDRKFPAASSGANQRANVISCVTVHDSHDSDSSISSPLSPKHLATNSSSSQTTSKSLAIILPSVKSQPGESGARKSDQHANVSGKSKKGTAQQSSRAGGATTSRSQPLNLSQVQQSVMSSSQDRTGGNSSSLRRQPTYPPPVSSHSYRLQEAASIFTSTPNLYAYPASAALASVSQAVDQLQAGGSSRHTRPSGPYSSLGLLHAQGQYHHQQLAAQPYPVPRSSAAAYQLSQRKLSQYPYL</sequence>
<dbReference type="SUPFAM" id="SSF56112">
    <property type="entry name" value="Protein kinase-like (PK-like)"/>
    <property type="match status" value="1"/>
</dbReference>
<keyword evidence="12 25" id="KW-0862">Zinc</keyword>
<dbReference type="SUPFAM" id="SSF50729">
    <property type="entry name" value="PH domain-like"/>
    <property type="match status" value="1"/>
</dbReference>
<keyword evidence="16 22" id="KW-0040">ANK repeat</keyword>
<evidence type="ECO:0000256" key="6">
    <source>
        <dbReference type="ARBA" id="ARBA00022679"/>
    </source>
</evidence>
<feature type="region of interest" description="Disordered" evidence="26">
    <location>
        <begin position="883"/>
        <end position="919"/>
    </location>
</feature>
<keyword evidence="17" id="KW-0804">Transcription</keyword>
<dbReference type="Gene3D" id="1.10.510.10">
    <property type="entry name" value="Transferase(Phosphotransferase) domain 1"/>
    <property type="match status" value="1"/>
</dbReference>
<evidence type="ECO:0000259" key="29">
    <source>
        <dbReference type="PROSITE" id="PS50115"/>
    </source>
</evidence>
<evidence type="ECO:0000256" key="18">
    <source>
        <dbReference type="ARBA" id="ARBA00023242"/>
    </source>
</evidence>
<evidence type="ECO:0000256" key="5">
    <source>
        <dbReference type="ARBA" id="ARBA00022553"/>
    </source>
</evidence>
<evidence type="ECO:0000313" key="30">
    <source>
        <dbReference type="EMBL" id="KAK6303340.1"/>
    </source>
</evidence>
<dbReference type="PROSITE" id="PS50297">
    <property type="entry name" value="ANK_REP_REGION"/>
    <property type="match status" value="1"/>
</dbReference>
<dbReference type="InterPro" id="IPR008271">
    <property type="entry name" value="Ser/Thr_kinase_AS"/>
</dbReference>
<comment type="subcellular location">
    <subcellularLocation>
        <location evidence="25">Endosome membrane</location>
        <topology evidence="25">Peripheral membrane protein</topology>
    </subcellularLocation>
    <subcellularLocation>
        <location evidence="1">Nucleus</location>
    </subcellularLocation>
</comment>
<keyword evidence="2 25" id="KW-0343">GTPase activation</keyword>
<dbReference type="Gene3D" id="1.20.1270.60">
    <property type="entry name" value="Arfaptin homology (AH) domain/BAR domain"/>
    <property type="match status" value="1"/>
</dbReference>
<evidence type="ECO:0000313" key="31">
    <source>
        <dbReference type="Proteomes" id="UP001356427"/>
    </source>
</evidence>
<evidence type="ECO:0000256" key="20">
    <source>
        <dbReference type="ARBA" id="ARBA00048679"/>
    </source>
</evidence>
<dbReference type="Proteomes" id="UP001356427">
    <property type="component" value="Unassembled WGS sequence"/>
</dbReference>
<keyword evidence="8 25" id="KW-0677">Repeat</keyword>
<dbReference type="PROSITE" id="PS50088">
    <property type="entry name" value="ANK_REPEAT"/>
    <property type="match status" value="2"/>
</dbReference>
<feature type="region of interest" description="Disordered" evidence="26">
    <location>
        <begin position="1777"/>
        <end position="1896"/>
    </location>
</feature>
<feature type="region of interest" description="Disordered" evidence="26">
    <location>
        <begin position="1013"/>
        <end position="1041"/>
    </location>
</feature>
<dbReference type="InterPro" id="IPR001164">
    <property type="entry name" value="ArfGAP_dom"/>
</dbReference>
<dbReference type="Gene3D" id="3.30.200.20">
    <property type="entry name" value="Phosphorylase Kinase, domain 1"/>
    <property type="match status" value="1"/>
</dbReference>
<dbReference type="PROSITE" id="PS50003">
    <property type="entry name" value="PH_DOMAIN"/>
    <property type="match status" value="1"/>
</dbReference>
<accession>A0AAN8LCD0</accession>
<keyword evidence="14" id="KW-0832">Ubl conjugation</keyword>
<dbReference type="FunFam" id="1.10.510.10:FF:000029">
    <property type="entry name" value="Homeodomain-interacting protein kinase 2 isoform 1"/>
    <property type="match status" value="1"/>
</dbReference>
<feature type="region of interest" description="Disordered" evidence="26">
    <location>
        <begin position="944"/>
        <end position="999"/>
    </location>
</feature>
<dbReference type="PROSITE" id="PS50115">
    <property type="entry name" value="ARFGAP"/>
    <property type="match status" value="1"/>
</dbReference>
<evidence type="ECO:0000256" key="8">
    <source>
        <dbReference type="ARBA" id="ARBA00022737"/>
    </source>
</evidence>
<dbReference type="Pfam" id="PF00069">
    <property type="entry name" value="Pkinase"/>
    <property type="match status" value="1"/>
</dbReference>
<comment type="function">
    <text evidence="25">GTPase-activating protein for the ADP ribosylation factor family.</text>
</comment>
<feature type="compositionally biased region" description="Basic and acidic residues" evidence="26">
    <location>
        <begin position="651"/>
        <end position="666"/>
    </location>
</feature>